<proteinExistence type="predicted"/>
<protein>
    <submittedName>
        <fullName evidence="1">Uncharacterized protein</fullName>
    </submittedName>
</protein>
<dbReference type="EMBL" id="MLJW01002508">
    <property type="protein sequence ID" value="OIQ74443.1"/>
    <property type="molecule type" value="Genomic_DNA"/>
</dbReference>
<name>A0A1J5QAB9_9ZZZZ</name>
<gene>
    <name evidence="1" type="ORF">GALL_439050</name>
</gene>
<organism evidence="1">
    <name type="scientific">mine drainage metagenome</name>
    <dbReference type="NCBI Taxonomy" id="410659"/>
    <lineage>
        <taxon>unclassified sequences</taxon>
        <taxon>metagenomes</taxon>
        <taxon>ecological metagenomes</taxon>
    </lineage>
</organism>
<comment type="caution">
    <text evidence="1">The sequence shown here is derived from an EMBL/GenBank/DDBJ whole genome shotgun (WGS) entry which is preliminary data.</text>
</comment>
<evidence type="ECO:0000313" key="1">
    <source>
        <dbReference type="EMBL" id="OIQ74443.1"/>
    </source>
</evidence>
<reference evidence="1" key="1">
    <citation type="submission" date="2016-10" db="EMBL/GenBank/DDBJ databases">
        <title>Sequence of Gallionella enrichment culture.</title>
        <authorList>
            <person name="Poehlein A."/>
            <person name="Muehling M."/>
            <person name="Daniel R."/>
        </authorList>
    </citation>
    <scope>NUCLEOTIDE SEQUENCE</scope>
</reference>
<sequence length="148" mass="16549">MLQHLLGDVGNYPYDGAVGLHIGAHFKRQTLVGYPLVVLRTIVAFTACHPVNVALQGRFQPGILRTKIATLPLPVGHLLKGRTPGQKLFRQIKQNTQPPIEKPDALPHIGDQYPLVDMGQRLQQKIPVRRARQATWWVRNVGRHAHGT</sequence>
<accession>A0A1J5QAB9</accession>
<dbReference type="AlphaFoldDB" id="A0A1J5QAB9"/>